<accession>A0A1N7SFX5</accession>
<feature type="compositionally biased region" description="Basic residues" evidence="1">
    <location>
        <begin position="176"/>
        <end position="185"/>
    </location>
</feature>
<proteinExistence type="predicted"/>
<dbReference type="Proteomes" id="UP000195569">
    <property type="component" value="Unassembled WGS sequence"/>
</dbReference>
<evidence type="ECO:0000313" key="3">
    <source>
        <dbReference type="Proteomes" id="UP000195569"/>
    </source>
</evidence>
<organism evidence="2 3">
    <name type="scientific">Paraburkholderia piptadeniae</name>
    <dbReference type="NCBI Taxonomy" id="1701573"/>
    <lineage>
        <taxon>Bacteria</taxon>
        <taxon>Pseudomonadati</taxon>
        <taxon>Pseudomonadota</taxon>
        <taxon>Betaproteobacteria</taxon>
        <taxon>Burkholderiales</taxon>
        <taxon>Burkholderiaceae</taxon>
        <taxon>Paraburkholderia</taxon>
    </lineage>
</organism>
<evidence type="ECO:0000256" key="1">
    <source>
        <dbReference type="SAM" id="MobiDB-lite"/>
    </source>
</evidence>
<comment type="caution">
    <text evidence="2">The sequence shown here is derived from an EMBL/GenBank/DDBJ whole genome shotgun (WGS) entry which is preliminary data.</text>
</comment>
<dbReference type="EMBL" id="CYGY02000050">
    <property type="protein sequence ID" value="SIT46232.1"/>
    <property type="molecule type" value="Genomic_DNA"/>
</dbReference>
<sequence>MSESTRSTYKTITETTTCRCNPHIRRVGGDYYGHTNLMLGKPLKGSARPGAYLSFSSKSQPLREKGLPRKRGKYQVSRFDLQVAAHCACRLLDTDRSRSEHGSRLDWSANGLISTANCARTPSIWIACVASRARFPRVRCNCTHSSGSRLPEACGARANPLPARFHRHPNGQARQHGSHHPALHR</sequence>
<keyword evidence="3" id="KW-1185">Reference proteome</keyword>
<gene>
    <name evidence="2" type="ORF">BN2476_500115</name>
</gene>
<feature type="region of interest" description="Disordered" evidence="1">
    <location>
        <begin position="160"/>
        <end position="185"/>
    </location>
</feature>
<protein>
    <submittedName>
        <fullName evidence="2">Uncharacterized protein</fullName>
    </submittedName>
</protein>
<evidence type="ECO:0000313" key="2">
    <source>
        <dbReference type="EMBL" id="SIT46232.1"/>
    </source>
</evidence>
<name>A0A1N7SFX5_9BURK</name>
<reference evidence="2" key="1">
    <citation type="submission" date="2016-12" db="EMBL/GenBank/DDBJ databases">
        <authorList>
            <person name="Moulin L."/>
        </authorList>
    </citation>
    <scope>NUCLEOTIDE SEQUENCE [LARGE SCALE GENOMIC DNA]</scope>
    <source>
        <strain evidence="2">STM 7183</strain>
    </source>
</reference>
<dbReference type="AlphaFoldDB" id="A0A1N7SFX5"/>